<comment type="caution">
    <text evidence="7">The sequence shown here is derived from an EMBL/GenBank/DDBJ whole genome shotgun (WGS) entry which is preliminary data.</text>
</comment>
<accession>A0A2S8BET0</accession>
<sequence>MGILLDTFLVRTLTVPAIAALIGRANWWPSRLRAEAPAAAERTQHQPAGDRTQDEPVTDGTLEEPVAERKHEEPEETTPAPHEEARPDPTPLRKRVRVPRRDYAAAALWAAP</sequence>
<dbReference type="Proteomes" id="UP000238296">
    <property type="component" value="Unassembled WGS sequence"/>
</dbReference>
<reference evidence="7 8" key="1">
    <citation type="journal article" date="2017" name="Int. J. Syst. Evol. Microbiol.">
        <title>Mycobacterium talmoniae sp. nov., a slowly growing mycobacterium isolated from human respiratory samples.</title>
        <authorList>
            <person name="Davidson R.M."/>
            <person name="DeGroote M.A."/>
            <person name="Marola J.L."/>
            <person name="Buss S."/>
            <person name="Jones V."/>
            <person name="McNeil M.R."/>
            <person name="Freifeld A.G."/>
            <person name="Elaine Epperson L."/>
            <person name="Hasan N.A."/>
            <person name="Jackson M."/>
            <person name="Iwen P.C."/>
            <person name="Salfinger M."/>
            <person name="Strong M."/>
        </authorList>
    </citation>
    <scope>NUCLEOTIDE SEQUENCE [LARGE SCALE GENOMIC DNA]</scope>
    <source>
        <strain evidence="7 8">ATCC BAA-2683</strain>
    </source>
</reference>
<protein>
    <submittedName>
        <fullName evidence="7">Acyltrehalose exporter MmpL10</fullName>
    </submittedName>
</protein>
<keyword evidence="2" id="KW-0812">Transmembrane</keyword>
<keyword evidence="3" id="KW-1133">Transmembrane helix</keyword>
<organism evidence="7 8">
    <name type="scientific">Mycobacterium talmoniae</name>
    <dbReference type="NCBI Taxonomy" id="1858794"/>
    <lineage>
        <taxon>Bacteria</taxon>
        <taxon>Bacillati</taxon>
        <taxon>Actinomycetota</taxon>
        <taxon>Actinomycetes</taxon>
        <taxon>Mycobacteriales</taxon>
        <taxon>Mycobacteriaceae</taxon>
        <taxon>Mycobacterium</taxon>
    </lineage>
</organism>
<dbReference type="AlphaFoldDB" id="A0A2S8BET0"/>
<feature type="region of interest" description="Disordered" evidence="5">
    <location>
        <begin position="35"/>
        <end position="98"/>
    </location>
</feature>
<dbReference type="Pfam" id="PF03176">
    <property type="entry name" value="MMPL"/>
    <property type="match status" value="1"/>
</dbReference>
<evidence type="ECO:0000256" key="5">
    <source>
        <dbReference type="SAM" id="MobiDB-lite"/>
    </source>
</evidence>
<keyword evidence="4" id="KW-0472">Membrane</keyword>
<evidence type="ECO:0000313" key="7">
    <source>
        <dbReference type="EMBL" id="PQM45187.1"/>
    </source>
</evidence>
<proteinExistence type="predicted"/>
<name>A0A2S8BET0_9MYCO</name>
<dbReference type="EMBL" id="PPEA01000661">
    <property type="protein sequence ID" value="PQM45187.1"/>
    <property type="molecule type" value="Genomic_DNA"/>
</dbReference>
<evidence type="ECO:0000259" key="6">
    <source>
        <dbReference type="Pfam" id="PF03176"/>
    </source>
</evidence>
<dbReference type="InterPro" id="IPR004869">
    <property type="entry name" value="MMPL_dom"/>
</dbReference>
<feature type="domain" description="Membrane transport protein MMPL" evidence="6">
    <location>
        <begin position="1"/>
        <end position="34"/>
    </location>
</feature>
<evidence type="ECO:0000256" key="1">
    <source>
        <dbReference type="ARBA" id="ARBA00004141"/>
    </source>
</evidence>
<evidence type="ECO:0000256" key="3">
    <source>
        <dbReference type="ARBA" id="ARBA00022989"/>
    </source>
</evidence>
<evidence type="ECO:0000313" key="8">
    <source>
        <dbReference type="Proteomes" id="UP000238296"/>
    </source>
</evidence>
<evidence type="ECO:0000256" key="2">
    <source>
        <dbReference type="ARBA" id="ARBA00022692"/>
    </source>
</evidence>
<dbReference type="GO" id="GO:0016020">
    <property type="term" value="C:membrane"/>
    <property type="evidence" value="ECO:0007669"/>
    <property type="project" value="UniProtKB-SubCell"/>
</dbReference>
<gene>
    <name evidence="7" type="ORF">C1Y40_04647</name>
</gene>
<comment type="subcellular location">
    <subcellularLocation>
        <location evidence="1">Membrane</location>
        <topology evidence="1">Multi-pass membrane protein</topology>
    </subcellularLocation>
</comment>
<evidence type="ECO:0000256" key="4">
    <source>
        <dbReference type="ARBA" id="ARBA00023136"/>
    </source>
</evidence>